<keyword evidence="3" id="KW-0799">Topoisomerase</keyword>
<dbReference type="AlphaFoldDB" id="A0A5B9MEU2"/>
<comment type="catalytic activity">
    <reaction evidence="1">
        <text>ATP-dependent breakage, passage and rejoining of double-stranded DNA.</text>
        <dbReference type="EC" id="5.6.2.2"/>
    </reaction>
</comment>
<dbReference type="InterPro" id="IPR006171">
    <property type="entry name" value="TOPRIM_dom"/>
</dbReference>
<dbReference type="PANTHER" id="PTHR45866:SF2">
    <property type="entry name" value="DNA TOPOISOMERASE (ATP-HYDROLYZING)"/>
    <property type="match status" value="1"/>
</dbReference>
<evidence type="ECO:0000259" key="5">
    <source>
        <dbReference type="Pfam" id="PF01751"/>
    </source>
</evidence>
<reference evidence="6 7" key="1">
    <citation type="submission" date="2019-02" db="EMBL/GenBank/DDBJ databases">
        <title>Planctomycetal bacteria perform biofilm scaping via a novel small molecule.</title>
        <authorList>
            <person name="Jeske O."/>
            <person name="Boedeker C."/>
            <person name="Wiegand S."/>
            <person name="Breitling P."/>
            <person name="Kallscheuer N."/>
            <person name="Jogler M."/>
            <person name="Rohde M."/>
            <person name="Petersen J."/>
            <person name="Medema M.H."/>
            <person name="Surup F."/>
            <person name="Jogler C."/>
        </authorList>
    </citation>
    <scope>NUCLEOTIDE SEQUENCE [LARGE SCALE GENOMIC DNA]</scope>
    <source>
        <strain evidence="6 7">Mal15</strain>
    </source>
</reference>
<dbReference type="PRINTS" id="PR00418">
    <property type="entry name" value="TPI2FAMILY"/>
</dbReference>
<keyword evidence="4 6" id="KW-0413">Isomerase</keyword>
<sequence>MSIGTGIKGGMTFITQKTKLIDCSPTRRSAQSGAQGMDRPYRELFVVEGDSASKAVARVRDARFQAVLPMQGKPMNATKASDAAVRKNQWYTALIDALGAGWHAEDLADLRYDRVLFLFDPDADGIHCGALMLLFFDTYLRPLLDANRVSLVKSPLFEIRAHGYADTLHAYSEDHLQRIRSVLDEKRIQHRHHRYRGLASLAESTLRELCVDPNSRTAYLLQHTDALAAGEIFGRQCG</sequence>
<dbReference type="GO" id="GO:0005524">
    <property type="term" value="F:ATP binding"/>
    <property type="evidence" value="ECO:0007669"/>
    <property type="project" value="InterPro"/>
</dbReference>
<dbReference type="GO" id="GO:0003918">
    <property type="term" value="F:DNA topoisomerase type II (double strand cut, ATP-hydrolyzing) activity"/>
    <property type="evidence" value="ECO:0007669"/>
    <property type="project" value="UniProtKB-EC"/>
</dbReference>
<dbReference type="InterPro" id="IPR013759">
    <property type="entry name" value="Topo_IIA_B_C"/>
</dbReference>
<evidence type="ECO:0000256" key="2">
    <source>
        <dbReference type="ARBA" id="ARBA00012895"/>
    </source>
</evidence>
<evidence type="ECO:0000313" key="7">
    <source>
        <dbReference type="Proteomes" id="UP000321353"/>
    </source>
</evidence>
<gene>
    <name evidence="6" type="primary">parE</name>
    <name evidence="6" type="ORF">Mal15_34070</name>
</gene>
<dbReference type="GO" id="GO:0003677">
    <property type="term" value="F:DNA binding"/>
    <property type="evidence" value="ECO:0007669"/>
    <property type="project" value="InterPro"/>
</dbReference>
<keyword evidence="7" id="KW-1185">Reference proteome</keyword>
<evidence type="ECO:0000256" key="3">
    <source>
        <dbReference type="ARBA" id="ARBA00023029"/>
    </source>
</evidence>
<evidence type="ECO:0000313" key="6">
    <source>
        <dbReference type="EMBL" id="QEF99343.1"/>
    </source>
</evidence>
<dbReference type="PANTHER" id="PTHR45866">
    <property type="entry name" value="DNA GYRASE/TOPOISOMERASE SUBUNIT B"/>
    <property type="match status" value="1"/>
</dbReference>
<dbReference type="Gene3D" id="3.40.50.670">
    <property type="match status" value="1"/>
</dbReference>
<evidence type="ECO:0000256" key="4">
    <source>
        <dbReference type="ARBA" id="ARBA00023235"/>
    </source>
</evidence>
<dbReference type="GO" id="GO:0006265">
    <property type="term" value="P:DNA topological change"/>
    <property type="evidence" value="ECO:0007669"/>
    <property type="project" value="InterPro"/>
</dbReference>
<dbReference type="InterPro" id="IPR013760">
    <property type="entry name" value="Topo_IIA-like_dom_sf"/>
</dbReference>
<dbReference type="SUPFAM" id="SSF56719">
    <property type="entry name" value="Type II DNA topoisomerase"/>
    <property type="match status" value="1"/>
</dbReference>
<name>A0A5B9MEU2_9BACT</name>
<dbReference type="Proteomes" id="UP000321353">
    <property type="component" value="Chromosome"/>
</dbReference>
<dbReference type="Pfam" id="PF01751">
    <property type="entry name" value="Toprim"/>
    <property type="match status" value="1"/>
</dbReference>
<organism evidence="6 7">
    <name type="scientific">Stieleria maiorica</name>
    <dbReference type="NCBI Taxonomy" id="2795974"/>
    <lineage>
        <taxon>Bacteria</taxon>
        <taxon>Pseudomonadati</taxon>
        <taxon>Planctomycetota</taxon>
        <taxon>Planctomycetia</taxon>
        <taxon>Pirellulales</taxon>
        <taxon>Pirellulaceae</taxon>
        <taxon>Stieleria</taxon>
    </lineage>
</organism>
<accession>A0A5B9MEU2</accession>
<protein>
    <recommendedName>
        <fullName evidence="2">DNA topoisomerase (ATP-hydrolyzing)</fullName>
        <ecNumber evidence="2">5.6.2.2</ecNumber>
    </recommendedName>
</protein>
<feature type="domain" description="Toprim" evidence="5">
    <location>
        <begin position="43"/>
        <end position="142"/>
    </location>
</feature>
<proteinExistence type="predicted"/>
<dbReference type="EMBL" id="CP036264">
    <property type="protein sequence ID" value="QEF99343.1"/>
    <property type="molecule type" value="Genomic_DNA"/>
</dbReference>
<dbReference type="EC" id="5.6.2.2" evidence="2"/>
<dbReference type="KEGG" id="smam:Mal15_34070"/>
<evidence type="ECO:0000256" key="1">
    <source>
        <dbReference type="ARBA" id="ARBA00000185"/>
    </source>
</evidence>